<feature type="domain" description="Helix-hairpin-helix DNA-binding motif class 1" evidence="3">
    <location>
        <begin position="225"/>
        <end position="244"/>
    </location>
</feature>
<dbReference type="Proteomes" id="UP000021210">
    <property type="component" value="Unassembled WGS sequence"/>
</dbReference>
<dbReference type="GO" id="GO:0006281">
    <property type="term" value="P:DNA repair"/>
    <property type="evidence" value="ECO:0007669"/>
    <property type="project" value="InterPro"/>
</dbReference>
<dbReference type="PANTHER" id="PTHR21180">
    <property type="entry name" value="ENDONUCLEASE/EXONUCLEASE/PHOSPHATASE FAMILY DOMAIN-CONTAINING PROTEIN 1"/>
    <property type="match status" value="1"/>
</dbReference>
<feature type="domain" description="Helix-hairpin-helix DNA-binding motif class 1" evidence="3">
    <location>
        <begin position="255"/>
        <end position="274"/>
    </location>
</feature>
<comment type="caution">
    <text evidence="4">The sequence shown here is derived from an EMBL/GenBank/DDBJ whole genome shotgun (WGS) entry which is preliminary data.</text>
</comment>
<dbReference type="Pfam" id="PF10531">
    <property type="entry name" value="SLBB"/>
    <property type="match status" value="1"/>
</dbReference>
<accession>A0A829QCU7</accession>
<organism evidence="4 5">
    <name type="scientific">Mycobacteroides abscessus 1948</name>
    <dbReference type="NCBI Taxonomy" id="1299323"/>
    <lineage>
        <taxon>Bacteria</taxon>
        <taxon>Bacillati</taxon>
        <taxon>Actinomycetota</taxon>
        <taxon>Actinomycetes</taxon>
        <taxon>Mycobacteriales</taxon>
        <taxon>Mycobacteriaceae</taxon>
        <taxon>Mycobacteroides</taxon>
        <taxon>Mycobacteroides abscessus</taxon>
    </lineage>
</organism>
<reference evidence="4 5" key="1">
    <citation type="submission" date="2013-12" db="EMBL/GenBank/DDBJ databases">
        <authorList>
            <person name="Zelazny A."/>
            <person name="Olivier K."/>
            <person name="Holland S."/>
            <person name="Lenaerts A."/>
            <person name="Ordway D."/>
            <person name="DeGroote M.A."/>
            <person name="Parker T."/>
            <person name="Sizemore C."/>
            <person name="Tallon L.J."/>
            <person name="Sadzewicz L.K."/>
            <person name="Sengamalay N."/>
            <person name="Fraser C.M."/>
            <person name="Hine E."/>
            <person name="Shefchek K.A."/>
            <person name="Das S.P."/>
            <person name="Tettelin H."/>
        </authorList>
    </citation>
    <scope>NUCLEOTIDE SEQUENCE [LARGE SCALE GENOMIC DNA]</scope>
    <source>
        <strain evidence="4 5">1948</strain>
    </source>
</reference>
<dbReference type="PANTHER" id="PTHR21180:SF32">
    <property type="entry name" value="ENDONUCLEASE_EXONUCLEASE_PHOSPHATASE FAMILY DOMAIN-CONTAINING PROTEIN 1"/>
    <property type="match status" value="1"/>
</dbReference>
<feature type="region of interest" description="Disordered" evidence="1">
    <location>
        <begin position="1"/>
        <end position="47"/>
    </location>
</feature>
<gene>
    <name evidence="4" type="ORF">I542_0249</name>
</gene>
<dbReference type="GO" id="GO:0003677">
    <property type="term" value="F:DNA binding"/>
    <property type="evidence" value="ECO:0007669"/>
    <property type="project" value="InterPro"/>
</dbReference>
<dbReference type="Gene3D" id="1.10.150.320">
    <property type="entry name" value="Photosystem II 12 kDa extrinsic protein"/>
    <property type="match status" value="1"/>
</dbReference>
<dbReference type="Gene3D" id="3.10.560.10">
    <property type="entry name" value="Outer membrane lipoprotein wza domain like"/>
    <property type="match status" value="1"/>
</dbReference>
<name>A0A829QCU7_9MYCO</name>
<protein>
    <submittedName>
        <fullName evidence="4">Competence ComEA helix-hairpin-helix repeat region domain protein</fullName>
    </submittedName>
</protein>
<evidence type="ECO:0000256" key="2">
    <source>
        <dbReference type="SAM" id="Phobius"/>
    </source>
</evidence>
<proteinExistence type="predicted"/>
<dbReference type="EMBL" id="JAOH01000002">
    <property type="protein sequence ID" value="EUA60119.1"/>
    <property type="molecule type" value="Genomic_DNA"/>
</dbReference>
<dbReference type="Pfam" id="PF12836">
    <property type="entry name" value="HHH_3"/>
    <property type="match status" value="1"/>
</dbReference>
<keyword evidence="2" id="KW-0472">Membrane</keyword>
<evidence type="ECO:0000259" key="3">
    <source>
        <dbReference type="SMART" id="SM00278"/>
    </source>
</evidence>
<keyword evidence="2" id="KW-1133">Transmembrane helix</keyword>
<evidence type="ECO:0000313" key="4">
    <source>
        <dbReference type="EMBL" id="EUA60119.1"/>
    </source>
</evidence>
<sequence>MEPELLHRRLAPAGREFDDDDDDDDDDEDDDEDEDLARAAAGSEPESALRWLPDSLTAGGTRGWLESVRTDPGRAGVVALGAIGVLAVLVTVFTVMRQPPAPVSANLPPVQPVSSSSVSAPSSLVISVVGLVKRPGLVTLATGARVADAVTAAGGAVDGADVITLNMARPVADGDQIVVGLAPVPGQPVGMASSIVAAGQTPAGSTGSKGPGAPGRVNLNTATESELDALPGVGPVMAASIVRWRSEHGKFTSIDQLAEVDGIGPSRLDKLRDFVVL</sequence>
<dbReference type="AlphaFoldDB" id="A0A829QCU7"/>
<feature type="transmembrane region" description="Helical" evidence="2">
    <location>
        <begin position="75"/>
        <end position="96"/>
    </location>
</feature>
<dbReference type="InterPro" id="IPR003583">
    <property type="entry name" value="Hlx-hairpin-Hlx_DNA-bd_motif"/>
</dbReference>
<dbReference type="SMART" id="SM00278">
    <property type="entry name" value="HhH1"/>
    <property type="match status" value="2"/>
</dbReference>
<dbReference type="InterPro" id="IPR010994">
    <property type="entry name" value="RuvA_2-like"/>
</dbReference>
<feature type="compositionally biased region" description="Acidic residues" evidence="1">
    <location>
        <begin position="17"/>
        <end position="35"/>
    </location>
</feature>
<dbReference type="NCBIfam" id="TIGR00426">
    <property type="entry name" value="competence protein ComEA helix-hairpin-helix repeat region"/>
    <property type="match status" value="1"/>
</dbReference>
<evidence type="ECO:0000256" key="1">
    <source>
        <dbReference type="SAM" id="MobiDB-lite"/>
    </source>
</evidence>
<dbReference type="GO" id="GO:0015627">
    <property type="term" value="C:type II protein secretion system complex"/>
    <property type="evidence" value="ECO:0007669"/>
    <property type="project" value="TreeGrafter"/>
</dbReference>
<dbReference type="InterPro" id="IPR051675">
    <property type="entry name" value="Endo/Exo/Phosphatase_dom_1"/>
</dbReference>
<keyword evidence="2" id="KW-0812">Transmembrane</keyword>
<dbReference type="GO" id="GO:0015628">
    <property type="term" value="P:protein secretion by the type II secretion system"/>
    <property type="evidence" value="ECO:0007669"/>
    <property type="project" value="TreeGrafter"/>
</dbReference>
<dbReference type="InterPro" id="IPR004509">
    <property type="entry name" value="Competence_ComEA_HhH"/>
</dbReference>
<dbReference type="InterPro" id="IPR019554">
    <property type="entry name" value="Soluble_ligand-bd"/>
</dbReference>
<evidence type="ECO:0000313" key="5">
    <source>
        <dbReference type="Proteomes" id="UP000021210"/>
    </source>
</evidence>
<dbReference type="SUPFAM" id="SSF47781">
    <property type="entry name" value="RuvA domain 2-like"/>
    <property type="match status" value="1"/>
</dbReference>